<dbReference type="PROSITE" id="PS51186">
    <property type="entry name" value="GNAT"/>
    <property type="match status" value="1"/>
</dbReference>
<dbReference type="Proteomes" id="UP000032361">
    <property type="component" value="Unassembled WGS sequence"/>
</dbReference>
<name>A0A0D7VX00_9FLAO</name>
<proteinExistence type="predicted"/>
<reference evidence="2 3" key="1">
    <citation type="journal article" date="2015" name="Antonie Van Leeuwenhoek">
        <title>Tamlana nanhaiensis sp. nov., isolated from surface seawater collected from the South China Sea.</title>
        <authorList>
            <person name="Liu X."/>
            <person name="Lai Q."/>
            <person name="Du Y."/>
            <person name="Li G."/>
            <person name="Sun F."/>
            <person name="Shao Z."/>
        </authorList>
    </citation>
    <scope>NUCLEOTIDE SEQUENCE [LARGE SCALE GENOMIC DNA]</scope>
    <source>
        <strain evidence="2 3">FHC16</strain>
    </source>
</reference>
<dbReference type="STRING" id="1382798.PK35_15855"/>
<dbReference type="Pfam" id="PF00583">
    <property type="entry name" value="Acetyltransf_1"/>
    <property type="match status" value="1"/>
</dbReference>
<organism evidence="2 3">
    <name type="scientific">Neotamlana nanhaiensis</name>
    <dbReference type="NCBI Taxonomy" id="1382798"/>
    <lineage>
        <taxon>Bacteria</taxon>
        <taxon>Pseudomonadati</taxon>
        <taxon>Bacteroidota</taxon>
        <taxon>Flavobacteriia</taxon>
        <taxon>Flavobacteriales</taxon>
        <taxon>Flavobacteriaceae</taxon>
        <taxon>Neotamlana</taxon>
    </lineage>
</organism>
<dbReference type="InterPro" id="IPR000182">
    <property type="entry name" value="GNAT_dom"/>
</dbReference>
<dbReference type="GO" id="GO:0016747">
    <property type="term" value="F:acyltransferase activity, transferring groups other than amino-acyl groups"/>
    <property type="evidence" value="ECO:0007669"/>
    <property type="project" value="InterPro"/>
</dbReference>
<comment type="caution">
    <text evidence="2">The sequence shown here is derived from an EMBL/GenBank/DDBJ whole genome shotgun (WGS) entry which is preliminary data.</text>
</comment>
<evidence type="ECO:0000259" key="1">
    <source>
        <dbReference type="PROSITE" id="PS51186"/>
    </source>
</evidence>
<protein>
    <recommendedName>
        <fullName evidence="1">N-acetyltransferase domain-containing protein</fullName>
    </recommendedName>
</protein>
<dbReference type="SUPFAM" id="SSF55729">
    <property type="entry name" value="Acyl-CoA N-acyltransferases (Nat)"/>
    <property type="match status" value="1"/>
</dbReference>
<dbReference type="PATRIC" id="fig|1382798.3.peg.1739"/>
<dbReference type="OrthoDB" id="5109343at2"/>
<sequence length="180" mass="20725">MTHVTYKFATNTQELQQILHLQQKNLPSVLSTKEKIAQGFVTVQHSLEILNEMNRVCPHVIALYKDELVGYALSMDKVFKNSIPILKPMFEVIDKHVDAHFSYIVMGQICVAKNYRGQGVFRGLYRFMANTFKANYNGIITEVDVANTRSMQAHYAIGFKTLHNYVLNNQEWEVLMLPLN</sequence>
<feature type="domain" description="N-acetyltransferase" evidence="1">
    <location>
        <begin position="4"/>
        <end position="180"/>
    </location>
</feature>
<evidence type="ECO:0000313" key="2">
    <source>
        <dbReference type="EMBL" id="KJD31304.1"/>
    </source>
</evidence>
<dbReference type="RefSeq" id="WP_044627552.1">
    <property type="nucleotide sequence ID" value="NZ_JTDV01000016.1"/>
</dbReference>
<dbReference type="AlphaFoldDB" id="A0A0D7VX00"/>
<keyword evidence="3" id="KW-1185">Reference proteome</keyword>
<evidence type="ECO:0000313" key="3">
    <source>
        <dbReference type="Proteomes" id="UP000032361"/>
    </source>
</evidence>
<gene>
    <name evidence="2" type="ORF">PK35_15855</name>
</gene>
<accession>A0A0D7VX00</accession>
<dbReference type="EMBL" id="JTDV01000016">
    <property type="protein sequence ID" value="KJD31304.1"/>
    <property type="molecule type" value="Genomic_DNA"/>
</dbReference>
<dbReference type="Gene3D" id="3.40.630.30">
    <property type="match status" value="1"/>
</dbReference>
<dbReference type="InterPro" id="IPR016181">
    <property type="entry name" value="Acyl_CoA_acyltransferase"/>
</dbReference>